<proteinExistence type="predicted"/>
<accession>A0A1S8A7F4</accession>
<dbReference type="AlphaFoldDB" id="A0A1S8A7F4"/>
<evidence type="ECO:0000313" key="2">
    <source>
        <dbReference type="Proteomes" id="UP000054516"/>
    </source>
</evidence>
<protein>
    <submittedName>
        <fullName evidence="1">Uncharacterized protein</fullName>
    </submittedName>
</protein>
<dbReference type="Proteomes" id="UP000054516">
    <property type="component" value="Unassembled WGS sequence"/>
</dbReference>
<reference evidence="1" key="1">
    <citation type="submission" date="2016-03" db="EMBL/GenBank/DDBJ databases">
        <title>Draft genome sequence of Rosellinia necatrix.</title>
        <authorList>
            <person name="Kanematsu S."/>
        </authorList>
    </citation>
    <scope>NUCLEOTIDE SEQUENCE [LARGE SCALE GENOMIC DNA]</scope>
    <source>
        <strain evidence="1">W97</strain>
    </source>
</reference>
<gene>
    <name evidence="1" type="ORF">SAMD00023353_1701240</name>
</gene>
<organism evidence="1">
    <name type="scientific">Rosellinia necatrix</name>
    <name type="common">White root-rot fungus</name>
    <dbReference type="NCBI Taxonomy" id="77044"/>
    <lineage>
        <taxon>Eukaryota</taxon>
        <taxon>Fungi</taxon>
        <taxon>Dikarya</taxon>
        <taxon>Ascomycota</taxon>
        <taxon>Pezizomycotina</taxon>
        <taxon>Sordariomycetes</taxon>
        <taxon>Xylariomycetidae</taxon>
        <taxon>Xylariales</taxon>
        <taxon>Xylariaceae</taxon>
        <taxon>Rosellinia</taxon>
    </lineage>
</organism>
<dbReference type="EMBL" id="DF977462">
    <property type="protein sequence ID" value="GAW25983.1"/>
    <property type="molecule type" value="Genomic_DNA"/>
</dbReference>
<keyword evidence="2" id="KW-1185">Reference proteome</keyword>
<evidence type="ECO:0000313" key="1">
    <source>
        <dbReference type="EMBL" id="GAW25983.1"/>
    </source>
</evidence>
<sequence length="99" mass="11059">MAVLAFIRDKAQGTKHEHVISPALPKAELIHGAGLDTPFGRSEKDAWCFSRSEATWIAKIWGRQFQGLGRPGSDRRACHSSREFKRQKAHSCHHVGVLV</sequence>
<name>A0A1S8A7F4_ROSNE</name>